<sequence length="152" mass="16410">MKIRECMSTDVRIARPDDTLETVALAMAEIDAGVMPVSEDDRLVGMITDRDIAVRGVAHGLGPEDLVGDVMSTEVMYCFEDEAVEQVLNNMGDIQIRRLPVLNRDKRLVGIVSLGDLAKTDVRAKTGTTLGDISRKGGLHSQTTDGIGLALD</sequence>
<keyword evidence="2" id="KW-1185">Reference proteome</keyword>
<dbReference type="EMBL" id="JAENHL010000007">
    <property type="protein sequence ID" value="MBK1867228.1"/>
    <property type="molecule type" value="Genomic_DNA"/>
</dbReference>
<name>A0ACC5R3P6_9HYPH</name>
<organism evidence="1 2">
    <name type="scientific">Taklimakanibacter albus</name>
    <dbReference type="NCBI Taxonomy" id="2800327"/>
    <lineage>
        <taxon>Bacteria</taxon>
        <taxon>Pseudomonadati</taxon>
        <taxon>Pseudomonadota</taxon>
        <taxon>Alphaproteobacteria</taxon>
        <taxon>Hyphomicrobiales</taxon>
        <taxon>Aestuariivirgaceae</taxon>
        <taxon>Taklimakanibacter</taxon>
    </lineage>
</organism>
<dbReference type="Proteomes" id="UP000616151">
    <property type="component" value="Unassembled WGS sequence"/>
</dbReference>
<reference evidence="1" key="1">
    <citation type="submission" date="2021-01" db="EMBL/GenBank/DDBJ databases">
        <authorList>
            <person name="Sun Q."/>
        </authorList>
    </citation>
    <scope>NUCLEOTIDE SEQUENCE</scope>
    <source>
        <strain evidence="1">YIM B02566</strain>
    </source>
</reference>
<comment type="caution">
    <text evidence="1">The sequence shown here is derived from an EMBL/GenBank/DDBJ whole genome shotgun (WGS) entry which is preliminary data.</text>
</comment>
<accession>A0ACC5R3P6</accession>
<proteinExistence type="predicted"/>
<evidence type="ECO:0000313" key="2">
    <source>
        <dbReference type="Proteomes" id="UP000616151"/>
    </source>
</evidence>
<evidence type="ECO:0000313" key="1">
    <source>
        <dbReference type="EMBL" id="MBK1867228.1"/>
    </source>
</evidence>
<gene>
    <name evidence="1" type="ORF">JHL16_12800</name>
</gene>
<protein>
    <submittedName>
        <fullName evidence="1">CBS domain-containing protein</fullName>
    </submittedName>
</protein>